<evidence type="ECO:0000313" key="2">
    <source>
        <dbReference type="Proteomes" id="UP000592780"/>
    </source>
</evidence>
<comment type="caution">
    <text evidence="1">The sequence shown here is derived from an EMBL/GenBank/DDBJ whole genome shotgun (WGS) entry which is preliminary data.</text>
</comment>
<organism evidence="1 2">
    <name type="scientific">Paraburkholderia atlantica</name>
    <dbReference type="NCBI Taxonomy" id="2654982"/>
    <lineage>
        <taxon>Bacteria</taxon>
        <taxon>Pseudomonadati</taxon>
        <taxon>Pseudomonadota</taxon>
        <taxon>Betaproteobacteria</taxon>
        <taxon>Burkholderiales</taxon>
        <taxon>Burkholderiaceae</taxon>
        <taxon>Paraburkholderia</taxon>
    </lineage>
</organism>
<evidence type="ECO:0000313" key="1">
    <source>
        <dbReference type="EMBL" id="MBB5429916.1"/>
    </source>
</evidence>
<name>A0A7W8QGH4_PARAM</name>
<sequence>RERKQTVYQETTNVWIGAISQTFGCPQMRQIELSGVLNRKYDRHLLHATKRLADVCAQHAIDIHLWVIEKPISRLQLRSIERLRKRAMRTRRKPTRQHHEPSGQASVAKFGSTKLFTCPVIEVRGVRQRPASQIMNGSKVNIRCLRLQAIPSQNYEQFVGNPEGNPGAVQ</sequence>
<dbReference type="EMBL" id="JACHDD010000098">
    <property type="protein sequence ID" value="MBB5429916.1"/>
    <property type="molecule type" value="Genomic_DNA"/>
</dbReference>
<reference evidence="1 2" key="1">
    <citation type="submission" date="2020-08" db="EMBL/GenBank/DDBJ databases">
        <title>Genomic Encyclopedia of Type Strains, Phase IV (KMG-V): Genome sequencing to study the core and pangenomes of soil and plant-associated prokaryotes.</title>
        <authorList>
            <person name="Whitman W."/>
        </authorList>
    </citation>
    <scope>NUCLEOTIDE SEQUENCE [LARGE SCALE GENOMIC DNA]</scope>
    <source>
        <strain evidence="1 2">JPY158</strain>
    </source>
</reference>
<feature type="non-terminal residue" evidence="1">
    <location>
        <position position="1"/>
    </location>
</feature>
<protein>
    <submittedName>
        <fullName evidence="1">Uncharacterized protein</fullName>
    </submittedName>
</protein>
<gene>
    <name evidence="1" type="ORF">HDG40_008119</name>
</gene>
<accession>A0A7W8QGH4</accession>
<proteinExistence type="predicted"/>
<keyword evidence="2" id="KW-1185">Reference proteome</keyword>
<dbReference type="Proteomes" id="UP000592780">
    <property type="component" value="Unassembled WGS sequence"/>
</dbReference>
<dbReference type="AlphaFoldDB" id="A0A7W8QGH4"/>